<comment type="subcellular location">
    <subcellularLocation>
        <location evidence="1">Cell membrane</location>
        <topology evidence="1">Multi-pass membrane protein</topology>
    </subcellularLocation>
</comment>
<comment type="caution">
    <text evidence="8">The sequence shown here is derived from an EMBL/GenBank/DDBJ whole genome shotgun (WGS) entry which is preliminary data.</text>
</comment>
<keyword evidence="4 5" id="KW-0472">Membrane</keyword>
<dbReference type="PROSITE" id="PS50850">
    <property type="entry name" value="MFS"/>
    <property type="match status" value="1"/>
</dbReference>
<gene>
    <name evidence="8" type="ORF">FB380_002665</name>
    <name evidence="7" type="ORF">GCM10011589_39530</name>
</gene>
<evidence type="ECO:0000256" key="4">
    <source>
        <dbReference type="ARBA" id="ARBA00023136"/>
    </source>
</evidence>
<reference evidence="7" key="4">
    <citation type="submission" date="2024-05" db="EMBL/GenBank/DDBJ databases">
        <authorList>
            <person name="Sun Q."/>
            <person name="Zhou Y."/>
        </authorList>
    </citation>
    <scope>NUCLEOTIDE SEQUENCE</scope>
    <source>
        <strain evidence="7">CGMCC 4.5581</strain>
    </source>
</reference>
<dbReference type="EMBL" id="BMMI01000008">
    <property type="protein sequence ID" value="GGL79451.1"/>
    <property type="molecule type" value="Genomic_DNA"/>
</dbReference>
<dbReference type="SUPFAM" id="SSF103473">
    <property type="entry name" value="MFS general substrate transporter"/>
    <property type="match status" value="1"/>
</dbReference>
<evidence type="ECO:0000313" key="9">
    <source>
        <dbReference type="Proteomes" id="UP000552836"/>
    </source>
</evidence>
<evidence type="ECO:0000313" key="7">
    <source>
        <dbReference type="EMBL" id="GGL79451.1"/>
    </source>
</evidence>
<dbReference type="PANTHER" id="PTHR23542:SF1">
    <property type="entry name" value="MAJOR FACILITATOR SUPERFAMILY (MFS) PROFILE DOMAIN-CONTAINING PROTEIN"/>
    <property type="match status" value="1"/>
</dbReference>
<reference evidence="10" key="2">
    <citation type="journal article" date="2019" name="Int. J. Syst. Evol. Microbiol.">
        <title>The Global Catalogue of Microorganisms (GCM) 10K type strain sequencing project: providing services to taxonomists for standard genome sequencing and annotation.</title>
        <authorList>
            <consortium name="The Broad Institute Genomics Platform"/>
            <consortium name="The Broad Institute Genome Sequencing Center for Infectious Disease"/>
            <person name="Wu L."/>
            <person name="Ma J."/>
        </authorList>
    </citation>
    <scope>NUCLEOTIDE SEQUENCE [LARGE SCALE GENOMIC DNA]</scope>
    <source>
        <strain evidence="10">CGMCC 4.5581</strain>
    </source>
</reference>
<feature type="transmembrane region" description="Helical" evidence="5">
    <location>
        <begin position="315"/>
        <end position="337"/>
    </location>
</feature>
<proteinExistence type="predicted"/>
<protein>
    <submittedName>
        <fullName evidence="8">MFS family permease</fullName>
    </submittedName>
    <submittedName>
        <fullName evidence="7">MFS transporter</fullName>
    </submittedName>
</protein>
<evidence type="ECO:0000256" key="3">
    <source>
        <dbReference type="ARBA" id="ARBA00022989"/>
    </source>
</evidence>
<dbReference type="InterPro" id="IPR020846">
    <property type="entry name" value="MFS_dom"/>
</dbReference>
<dbReference type="Proteomes" id="UP000552836">
    <property type="component" value="Unassembled WGS sequence"/>
</dbReference>
<reference evidence="7" key="1">
    <citation type="journal article" date="2014" name="Int. J. Syst. Evol. Microbiol.">
        <title>Complete genome of a new Firmicutes species belonging to the dominant human colonic microbiota ('Ruminococcus bicirculans') reveals two chromosomes and a selective capacity to utilize plant glucans.</title>
        <authorList>
            <consortium name="NISC Comparative Sequencing Program"/>
            <person name="Wegmann U."/>
            <person name="Louis P."/>
            <person name="Goesmann A."/>
            <person name="Henrissat B."/>
            <person name="Duncan S.H."/>
            <person name="Flint H.J."/>
        </authorList>
    </citation>
    <scope>NUCLEOTIDE SEQUENCE</scope>
    <source>
        <strain evidence="7">CGMCC 4.5581</strain>
    </source>
</reference>
<feature type="transmembrane region" description="Helical" evidence="5">
    <location>
        <begin position="263"/>
        <end position="283"/>
    </location>
</feature>
<name>A0A846LXT1_9ACTN</name>
<dbReference type="Proteomes" id="UP000648663">
    <property type="component" value="Unassembled WGS sequence"/>
</dbReference>
<keyword evidence="2 5" id="KW-0812">Transmembrane</keyword>
<feature type="transmembrane region" description="Helical" evidence="5">
    <location>
        <begin position="290"/>
        <end position="309"/>
    </location>
</feature>
<dbReference type="Gene3D" id="1.20.1250.20">
    <property type="entry name" value="MFS general substrate transporter like domains"/>
    <property type="match status" value="1"/>
</dbReference>
<dbReference type="RefSeq" id="WP_166755467.1">
    <property type="nucleotide sequence ID" value="NZ_BAABJU010000005.1"/>
</dbReference>
<feature type="transmembrane region" description="Helical" evidence="5">
    <location>
        <begin position="381"/>
        <end position="401"/>
    </location>
</feature>
<keyword evidence="3 5" id="KW-1133">Transmembrane helix</keyword>
<dbReference type="AlphaFoldDB" id="A0A846LXT1"/>
<accession>A0A846LXT1</accession>
<sequence length="415" mass="42219">MFHTRSASTELIRHAGFSYFPLAFIARLPFAMMTVGVLTLVVAERGSVTLGGLNSAAAGLGTALVGPLLGAAADRLGQRRVLVPVGLVNATLLGVFPFVVAGATPALGLLALSVLIGASAPQIAPMSRTRLVAIIKRSIRRDQRERVLNSTMAYESAADEMVFIVGPFLVGLLATAIAPWVAIAGASALTFVFVTRFALHPTGRLHLGTPDAPRLQAPARELARFPLLTVIAGTLGIGFFFGATLTSLTGFLAADGDGDRAGLLYGVMGIGSAALALGTAAFPARFGLRARWLVFGSLMLAAAIAYASARSEPALIVALAVLGCGIGPTLVTQYSLAATLSPTGRSATTMTMLGSAVVVGQAVSSAVTGVVVDRLGADTALALPAVCAAFIVAAGLAHTAAAPRAADREPELVPA</sequence>
<evidence type="ECO:0000256" key="5">
    <source>
        <dbReference type="SAM" id="Phobius"/>
    </source>
</evidence>
<feature type="transmembrane region" description="Helical" evidence="5">
    <location>
        <begin position="48"/>
        <end position="69"/>
    </location>
</feature>
<feature type="transmembrane region" description="Helical" evidence="5">
    <location>
        <begin position="349"/>
        <end position="369"/>
    </location>
</feature>
<reference evidence="8 9" key="3">
    <citation type="submission" date="2020-02" db="EMBL/GenBank/DDBJ databases">
        <title>Sequencing the genomes of 1000 actinobacteria strains.</title>
        <authorList>
            <person name="Klenk H.-P."/>
        </authorList>
    </citation>
    <scope>NUCLEOTIDE SEQUENCE [LARGE SCALE GENOMIC DNA]</scope>
    <source>
        <strain evidence="8 9">DSM 45201</strain>
    </source>
</reference>
<dbReference type="EMBL" id="JAAMPA010000001">
    <property type="protein sequence ID" value="NIH68219.1"/>
    <property type="molecule type" value="Genomic_DNA"/>
</dbReference>
<evidence type="ECO:0000256" key="1">
    <source>
        <dbReference type="ARBA" id="ARBA00004651"/>
    </source>
</evidence>
<dbReference type="InterPro" id="IPR036259">
    <property type="entry name" value="MFS_trans_sf"/>
</dbReference>
<feature type="transmembrane region" description="Helical" evidence="5">
    <location>
        <begin position="106"/>
        <end position="126"/>
    </location>
</feature>
<keyword evidence="10" id="KW-1185">Reference proteome</keyword>
<dbReference type="GO" id="GO:0022857">
    <property type="term" value="F:transmembrane transporter activity"/>
    <property type="evidence" value="ECO:0007669"/>
    <property type="project" value="InterPro"/>
</dbReference>
<evidence type="ECO:0000313" key="10">
    <source>
        <dbReference type="Proteomes" id="UP000648663"/>
    </source>
</evidence>
<dbReference type="InterPro" id="IPR011701">
    <property type="entry name" value="MFS"/>
</dbReference>
<dbReference type="PANTHER" id="PTHR23542">
    <property type="match status" value="1"/>
</dbReference>
<feature type="transmembrane region" description="Helical" evidence="5">
    <location>
        <begin position="222"/>
        <end position="243"/>
    </location>
</feature>
<feature type="domain" description="Major facilitator superfamily (MFS) profile" evidence="6">
    <location>
        <begin position="222"/>
        <end position="415"/>
    </location>
</feature>
<evidence type="ECO:0000256" key="2">
    <source>
        <dbReference type="ARBA" id="ARBA00022692"/>
    </source>
</evidence>
<dbReference type="GO" id="GO:0005886">
    <property type="term" value="C:plasma membrane"/>
    <property type="evidence" value="ECO:0007669"/>
    <property type="project" value="UniProtKB-SubCell"/>
</dbReference>
<organism evidence="8 9">
    <name type="scientific">Modestobacter marinus</name>
    <dbReference type="NCBI Taxonomy" id="477641"/>
    <lineage>
        <taxon>Bacteria</taxon>
        <taxon>Bacillati</taxon>
        <taxon>Actinomycetota</taxon>
        <taxon>Actinomycetes</taxon>
        <taxon>Geodermatophilales</taxon>
        <taxon>Geodermatophilaceae</taxon>
        <taxon>Modestobacter</taxon>
    </lineage>
</organism>
<evidence type="ECO:0000259" key="6">
    <source>
        <dbReference type="PROSITE" id="PS50850"/>
    </source>
</evidence>
<dbReference type="Pfam" id="PF07690">
    <property type="entry name" value="MFS_1"/>
    <property type="match status" value="1"/>
</dbReference>
<evidence type="ECO:0000313" key="8">
    <source>
        <dbReference type="EMBL" id="NIH68219.1"/>
    </source>
</evidence>
<feature type="transmembrane region" description="Helical" evidence="5">
    <location>
        <begin position="20"/>
        <end position="42"/>
    </location>
</feature>